<feature type="domain" description="MYND-type" evidence="5">
    <location>
        <begin position="200"/>
        <end position="238"/>
    </location>
</feature>
<evidence type="ECO:0000259" key="5">
    <source>
        <dbReference type="Pfam" id="PF01753"/>
    </source>
</evidence>
<sequence>MTQFTQLLETKRSWAAAVHFAQRGDWRASADTYQRAIEGMPGFAQRYFCLQAYTSIIRQRQIPVPTADDLAFMRGIIKGDTEPILHRAHCAHQALSSRDLLAESVTAADRRTIVMMRLDNKDHKTRAGEHVDETLGVARANLAIIEQRTEPGLDLPATCTVGHFTFNVPLGTMASGSIEQQARLKDAIIGRCYRVSRSGCDACGASAESDQLKKCGRSKRVAYYSKDCRQGAWFQHRPSYRAPGASVAGDLVHIAGLTSAAHQHCHDSIVEIQGTGAEPHGPLASGDPWRRAWDQ</sequence>
<keyword evidence="3" id="KW-0862">Zinc</keyword>
<keyword evidence="1" id="KW-0479">Metal-binding</keyword>
<protein>
    <recommendedName>
        <fullName evidence="5">MYND-type domain-containing protein</fullName>
    </recommendedName>
</protein>
<evidence type="ECO:0000256" key="4">
    <source>
        <dbReference type="SAM" id="MobiDB-lite"/>
    </source>
</evidence>
<keyword evidence="7" id="KW-1185">Reference proteome</keyword>
<dbReference type="Gene3D" id="6.10.140.2220">
    <property type="match status" value="1"/>
</dbReference>
<dbReference type="InterPro" id="IPR002893">
    <property type="entry name" value="Znf_MYND"/>
</dbReference>
<evidence type="ECO:0000256" key="2">
    <source>
        <dbReference type="ARBA" id="ARBA00022771"/>
    </source>
</evidence>
<keyword evidence="2" id="KW-0863">Zinc-finger</keyword>
<evidence type="ECO:0000256" key="1">
    <source>
        <dbReference type="ARBA" id="ARBA00022723"/>
    </source>
</evidence>
<evidence type="ECO:0000256" key="3">
    <source>
        <dbReference type="ARBA" id="ARBA00022833"/>
    </source>
</evidence>
<dbReference type="AlphaFoldDB" id="A0A4V1IRX8"/>
<evidence type="ECO:0000313" key="6">
    <source>
        <dbReference type="EMBL" id="RKO91607.1"/>
    </source>
</evidence>
<dbReference type="OrthoDB" id="3649107at2759"/>
<dbReference type="Pfam" id="PF01753">
    <property type="entry name" value="zf-MYND"/>
    <property type="match status" value="1"/>
</dbReference>
<gene>
    <name evidence="6" type="ORF">BDK51DRAFT_45506</name>
</gene>
<dbReference type="Proteomes" id="UP000269721">
    <property type="component" value="Unassembled WGS sequence"/>
</dbReference>
<feature type="region of interest" description="Disordered" evidence="4">
    <location>
        <begin position="274"/>
        <end position="295"/>
    </location>
</feature>
<dbReference type="GO" id="GO:0008270">
    <property type="term" value="F:zinc ion binding"/>
    <property type="evidence" value="ECO:0007669"/>
    <property type="project" value="UniProtKB-KW"/>
</dbReference>
<reference evidence="7" key="1">
    <citation type="journal article" date="2018" name="Nat. Microbiol.">
        <title>Leveraging single-cell genomics to expand the fungal tree of life.</title>
        <authorList>
            <person name="Ahrendt S.R."/>
            <person name="Quandt C.A."/>
            <person name="Ciobanu D."/>
            <person name="Clum A."/>
            <person name="Salamov A."/>
            <person name="Andreopoulos B."/>
            <person name="Cheng J.F."/>
            <person name="Woyke T."/>
            <person name="Pelin A."/>
            <person name="Henrissat B."/>
            <person name="Reynolds N.K."/>
            <person name="Benny G.L."/>
            <person name="Smith M.E."/>
            <person name="James T.Y."/>
            <person name="Grigoriev I.V."/>
        </authorList>
    </citation>
    <scope>NUCLEOTIDE SEQUENCE [LARGE SCALE GENOMIC DNA]</scope>
</reference>
<organism evidence="6 7">
    <name type="scientific">Blyttiomyces helicus</name>
    <dbReference type="NCBI Taxonomy" id="388810"/>
    <lineage>
        <taxon>Eukaryota</taxon>
        <taxon>Fungi</taxon>
        <taxon>Fungi incertae sedis</taxon>
        <taxon>Chytridiomycota</taxon>
        <taxon>Chytridiomycota incertae sedis</taxon>
        <taxon>Chytridiomycetes</taxon>
        <taxon>Chytridiomycetes incertae sedis</taxon>
        <taxon>Blyttiomyces</taxon>
    </lineage>
</organism>
<proteinExistence type="predicted"/>
<dbReference type="EMBL" id="KZ994991">
    <property type="protein sequence ID" value="RKO91607.1"/>
    <property type="molecule type" value="Genomic_DNA"/>
</dbReference>
<accession>A0A4V1IRX8</accession>
<name>A0A4V1IRX8_9FUNG</name>
<evidence type="ECO:0000313" key="7">
    <source>
        <dbReference type="Proteomes" id="UP000269721"/>
    </source>
</evidence>